<evidence type="ECO:0000256" key="7">
    <source>
        <dbReference type="ARBA" id="ARBA00022989"/>
    </source>
</evidence>
<dbReference type="InterPro" id="IPR003752">
    <property type="entry name" value="DiS_bond_form_DsbB/BdbC"/>
</dbReference>
<dbReference type="HOGENOM" id="CLU_090583_0_0_7"/>
<name>V8C679_9HELI</name>
<evidence type="ECO:0000256" key="1">
    <source>
        <dbReference type="ARBA" id="ARBA00004429"/>
    </source>
</evidence>
<keyword evidence="18" id="KW-1185">Reference proteome</keyword>
<comment type="subcellular location">
    <subcellularLocation>
        <location evidence="1">Cell inner membrane</location>
        <topology evidence="1">Multi-pass membrane protein</topology>
    </subcellularLocation>
</comment>
<evidence type="ECO:0000256" key="14">
    <source>
        <dbReference type="ARBA" id="ARBA00038526"/>
    </source>
</evidence>
<evidence type="ECO:0000256" key="12">
    <source>
        <dbReference type="ARBA" id="ARBA00037310"/>
    </source>
</evidence>
<reference evidence="17 18" key="1">
    <citation type="journal article" date="2014" name="Genome Announc.">
        <title>Draft genome sequences of six enterohepatic helicobacter species isolated from humans and one from rhesus macaques.</title>
        <authorList>
            <person name="Shen Z."/>
            <person name="Sheh A."/>
            <person name="Young S.K."/>
            <person name="Abouelliel A."/>
            <person name="Ward D.V."/>
            <person name="Earl A.M."/>
            <person name="Fox J.G."/>
        </authorList>
    </citation>
    <scope>NUCLEOTIDE SEQUENCE [LARGE SCALE GENOMIC DNA]</scope>
    <source>
        <strain evidence="17 18">MIT 99-5501</strain>
    </source>
</reference>
<dbReference type="PANTHER" id="PTHR36570">
    <property type="entry name" value="DISULFIDE BOND FORMATION PROTEIN B"/>
    <property type="match status" value="1"/>
</dbReference>
<keyword evidence="2" id="KW-0813">Transport</keyword>
<evidence type="ECO:0000256" key="16">
    <source>
        <dbReference type="SAM" id="Phobius"/>
    </source>
</evidence>
<comment type="subunit">
    <text evidence="14">Interacts with DsbL.</text>
</comment>
<evidence type="ECO:0000313" key="17">
    <source>
        <dbReference type="EMBL" id="ETD22874.1"/>
    </source>
</evidence>
<evidence type="ECO:0000256" key="8">
    <source>
        <dbReference type="ARBA" id="ARBA00023002"/>
    </source>
</evidence>
<keyword evidence="5 16" id="KW-0812">Transmembrane</keyword>
<feature type="transmembrane region" description="Helical" evidence="16">
    <location>
        <begin position="48"/>
        <end position="69"/>
    </location>
</feature>
<dbReference type="Pfam" id="PF02600">
    <property type="entry name" value="DsbB"/>
    <property type="match status" value="1"/>
</dbReference>
<dbReference type="AlphaFoldDB" id="V8C679"/>
<sequence length="256" mass="28575">MTQNPQKQLISQKLAYFWWACALCCFALVGISHLFFQNYLFMRPCEQCVYIRYAFVTLGLGGAILGFGFQVQKKQNLASGMFFIVGVLANILGFLVAFYGSIRGIIYSAFLLKVHRALNSSVFSDSSEFVESSEEIEEVIFGLQGCSMKPRFDFGLPLDEWLPSVFAPTGDCGQDFALPPSDMVLAPLREYFIEAYSQGWYLLPSVKFGTMAECCLLAFGIGFILLSVGFVCYVRSVVPFLCARFCALAQKYAKIS</sequence>
<evidence type="ECO:0000256" key="6">
    <source>
        <dbReference type="ARBA" id="ARBA00022982"/>
    </source>
</evidence>
<evidence type="ECO:0000256" key="4">
    <source>
        <dbReference type="ARBA" id="ARBA00022519"/>
    </source>
</evidence>
<accession>V8C679</accession>
<dbReference type="RefSeq" id="WP_023928436.1">
    <property type="nucleotide sequence ID" value="NZ_KI669455.1"/>
</dbReference>
<dbReference type="SUPFAM" id="SSF158442">
    <property type="entry name" value="DsbB-like"/>
    <property type="match status" value="1"/>
</dbReference>
<dbReference type="InterPro" id="IPR023380">
    <property type="entry name" value="DsbB-like_sf"/>
</dbReference>
<keyword evidence="8" id="KW-0560">Oxidoreductase</keyword>
<organism evidence="17 18">
    <name type="scientific">Helicobacter macacae MIT 99-5501</name>
    <dbReference type="NCBI Taxonomy" id="1357400"/>
    <lineage>
        <taxon>Bacteria</taxon>
        <taxon>Pseudomonadati</taxon>
        <taxon>Campylobacterota</taxon>
        <taxon>Epsilonproteobacteria</taxon>
        <taxon>Campylobacterales</taxon>
        <taxon>Helicobacteraceae</taxon>
        <taxon>Helicobacter</taxon>
    </lineage>
</organism>
<protein>
    <recommendedName>
        <fullName evidence="15">Putative protein-disulfide oxidoreductase DsbI</fullName>
    </recommendedName>
</protein>
<dbReference type="Gene3D" id="1.20.1550.10">
    <property type="entry name" value="DsbB-like"/>
    <property type="match status" value="1"/>
</dbReference>
<feature type="transmembrane region" description="Helical" evidence="16">
    <location>
        <begin position="81"/>
        <end position="102"/>
    </location>
</feature>
<keyword evidence="9 16" id="KW-0472">Membrane</keyword>
<comment type="function">
    <text evidence="12">Required for disulfide bond formation in some proteins. Part of a redox system composed of DsbI and DsbL that mediates formation of an essential disulfide bond in AssT.</text>
</comment>
<keyword evidence="6" id="KW-0249">Electron transport</keyword>
<dbReference type="GO" id="GO:0015035">
    <property type="term" value="F:protein-disulfide reductase activity"/>
    <property type="evidence" value="ECO:0007669"/>
    <property type="project" value="InterPro"/>
</dbReference>
<evidence type="ECO:0000256" key="3">
    <source>
        <dbReference type="ARBA" id="ARBA00022475"/>
    </source>
</evidence>
<dbReference type="eggNOG" id="COG1495">
    <property type="taxonomic scope" value="Bacteria"/>
</dbReference>
<dbReference type="GO" id="GO:0006457">
    <property type="term" value="P:protein folding"/>
    <property type="evidence" value="ECO:0007669"/>
    <property type="project" value="InterPro"/>
</dbReference>
<evidence type="ECO:0000256" key="5">
    <source>
        <dbReference type="ARBA" id="ARBA00022692"/>
    </source>
</evidence>
<evidence type="ECO:0000256" key="11">
    <source>
        <dbReference type="ARBA" id="ARBA00023284"/>
    </source>
</evidence>
<dbReference type="EMBL" id="AZJI01000007">
    <property type="protein sequence ID" value="ETD22874.1"/>
    <property type="molecule type" value="Genomic_DNA"/>
</dbReference>
<comment type="similarity">
    <text evidence="13">Belongs to the DsbB family. DsbI subfamily.</text>
</comment>
<keyword evidence="3" id="KW-1003">Cell membrane</keyword>
<dbReference type="OrthoDB" id="5393791at2"/>
<dbReference type="PANTHER" id="PTHR36570:SF1">
    <property type="entry name" value="PROTEIN-DISULFIDE OXIDOREDUCTASE DSBI"/>
    <property type="match status" value="1"/>
</dbReference>
<evidence type="ECO:0000313" key="18">
    <source>
        <dbReference type="Proteomes" id="UP000018731"/>
    </source>
</evidence>
<dbReference type="InterPro" id="IPR050183">
    <property type="entry name" value="DsbB"/>
</dbReference>
<evidence type="ECO:0000256" key="13">
    <source>
        <dbReference type="ARBA" id="ARBA00038060"/>
    </source>
</evidence>
<feature type="transmembrane region" description="Helical" evidence="16">
    <location>
        <begin position="214"/>
        <end position="236"/>
    </location>
</feature>
<evidence type="ECO:0000256" key="9">
    <source>
        <dbReference type="ARBA" id="ARBA00023136"/>
    </source>
</evidence>
<proteinExistence type="inferred from homology"/>
<evidence type="ECO:0000256" key="2">
    <source>
        <dbReference type="ARBA" id="ARBA00022448"/>
    </source>
</evidence>
<evidence type="ECO:0000256" key="15">
    <source>
        <dbReference type="ARBA" id="ARBA00039389"/>
    </source>
</evidence>
<dbReference type="Proteomes" id="UP000018731">
    <property type="component" value="Unassembled WGS sequence"/>
</dbReference>
<gene>
    <name evidence="17" type="ORF">HMPREF2086_01673</name>
</gene>
<dbReference type="PATRIC" id="fig|1357400.3.peg.2252"/>
<keyword evidence="11" id="KW-0676">Redox-active center</keyword>
<dbReference type="STRING" id="1357400.HMPREF2086_01673"/>
<comment type="caution">
    <text evidence="17">The sequence shown here is derived from an EMBL/GenBank/DDBJ whole genome shotgun (WGS) entry which is preliminary data.</text>
</comment>
<keyword evidence="7 16" id="KW-1133">Transmembrane helix</keyword>
<keyword evidence="10" id="KW-1015">Disulfide bond</keyword>
<keyword evidence="4" id="KW-0997">Cell inner membrane</keyword>
<feature type="transmembrane region" description="Helical" evidence="16">
    <location>
        <begin position="16"/>
        <end position="36"/>
    </location>
</feature>
<dbReference type="GO" id="GO:0005886">
    <property type="term" value="C:plasma membrane"/>
    <property type="evidence" value="ECO:0007669"/>
    <property type="project" value="UniProtKB-SubCell"/>
</dbReference>
<evidence type="ECO:0000256" key="10">
    <source>
        <dbReference type="ARBA" id="ARBA00023157"/>
    </source>
</evidence>